<keyword evidence="4 6" id="KW-0418">Kinase</keyword>
<comment type="subcellular location">
    <subcellularLocation>
        <location evidence="6">Cytoplasm</location>
    </subcellularLocation>
</comment>
<dbReference type="GO" id="GO:0046872">
    <property type="term" value="F:metal ion binding"/>
    <property type="evidence" value="ECO:0007669"/>
    <property type="project" value="UniProtKB-KW"/>
</dbReference>
<evidence type="ECO:0000256" key="6">
    <source>
        <dbReference type="HAMAP-Rule" id="MF_01978"/>
    </source>
</evidence>
<dbReference type="RefSeq" id="WP_156328454.1">
    <property type="nucleotide sequence ID" value="NZ_CACRSW010000002.1"/>
</dbReference>
<accession>A0A6N2R7W3</accession>
<comment type="subunit">
    <text evidence="6">Homodimer.</text>
</comment>
<evidence type="ECO:0000256" key="1">
    <source>
        <dbReference type="ARBA" id="ARBA00001946"/>
    </source>
</evidence>
<evidence type="ECO:0000256" key="3">
    <source>
        <dbReference type="ARBA" id="ARBA00022723"/>
    </source>
</evidence>
<dbReference type="InterPro" id="IPR022953">
    <property type="entry name" value="ATP_PFK"/>
</dbReference>
<organism evidence="8">
    <name type="scientific">Anaerococcus vaginalis</name>
    <dbReference type="NCBI Taxonomy" id="33037"/>
    <lineage>
        <taxon>Bacteria</taxon>
        <taxon>Bacillati</taxon>
        <taxon>Bacillota</taxon>
        <taxon>Tissierellia</taxon>
        <taxon>Tissierellales</taxon>
        <taxon>Peptoniphilaceae</taxon>
        <taxon>Anaerococcus</taxon>
    </lineage>
</organism>
<dbReference type="PANTHER" id="PTHR45770">
    <property type="entry name" value="ATP-DEPENDENT 6-PHOSPHOFRUCTOKINASE 1"/>
    <property type="match status" value="1"/>
</dbReference>
<dbReference type="AlphaFoldDB" id="A0A6N2R7W3"/>
<feature type="binding site" evidence="6">
    <location>
        <begin position="186"/>
        <end position="188"/>
    </location>
    <ligand>
        <name>substrate</name>
    </ligand>
</feature>
<dbReference type="GO" id="GO:0006002">
    <property type="term" value="P:fructose 6-phosphate metabolic process"/>
    <property type="evidence" value="ECO:0007669"/>
    <property type="project" value="InterPro"/>
</dbReference>
<evidence type="ECO:0000256" key="4">
    <source>
        <dbReference type="ARBA" id="ARBA00022777"/>
    </source>
</evidence>
<evidence type="ECO:0000313" key="8">
    <source>
        <dbReference type="EMBL" id="VYS76804.1"/>
    </source>
</evidence>
<protein>
    <recommendedName>
        <fullName evidence="6">Pyrophosphate--fructose 6-phosphate 1-phosphotransferase</fullName>
        <ecNumber evidence="6">2.7.1.90</ecNumber>
    </recommendedName>
    <alternativeName>
        <fullName evidence="6">6-phosphofructokinase, pyrophosphate dependent</fullName>
    </alternativeName>
    <alternativeName>
        <fullName evidence="6">PPi-dependent phosphofructokinase</fullName>
        <shortName evidence="6">PPi-PFK</shortName>
    </alternativeName>
    <alternativeName>
        <fullName evidence="6">Pyrophosphate-dependent 6-phosphofructose-1-kinase</fullName>
    </alternativeName>
</protein>
<comment type="function">
    <text evidence="6">Catalyzes the phosphorylation of D-fructose 6-phosphate, the first committing step of glycolysis. Uses inorganic phosphate (PPi) as phosphoryl donor instead of ATP like common ATP-dependent phosphofructokinases (ATP-PFKs), which renders the reaction reversible, and can thus function both in glycolysis and gluconeogenesis. Consistently, PPi-PFK can replace the enzymes of both the forward (ATP-PFK) and reverse (fructose-bisphosphatase (FBPase)) reactions.</text>
</comment>
<dbReference type="Pfam" id="PF00365">
    <property type="entry name" value="PFK"/>
    <property type="match status" value="1"/>
</dbReference>
<comment type="catalytic activity">
    <reaction evidence="6">
        <text>beta-D-fructose 6-phosphate + diphosphate = beta-D-fructose 1,6-bisphosphate + phosphate + H(+)</text>
        <dbReference type="Rhea" id="RHEA:13613"/>
        <dbReference type="ChEBI" id="CHEBI:15378"/>
        <dbReference type="ChEBI" id="CHEBI:32966"/>
        <dbReference type="ChEBI" id="CHEBI:33019"/>
        <dbReference type="ChEBI" id="CHEBI:43474"/>
        <dbReference type="ChEBI" id="CHEBI:57634"/>
        <dbReference type="EC" id="2.7.1.90"/>
    </reaction>
</comment>
<feature type="binding site" evidence="6">
    <location>
        <position position="244"/>
    </location>
    <ligand>
        <name>substrate</name>
    </ligand>
</feature>
<proteinExistence type="inferred from homology"/>
<dbReference type="GO" id="GO:0005737">
    <property type="term" value="C:cytoplasm"/>
    <property type="evidence" value="ECO:0007669"/>
    <property type="project" value="UniProtKB-SubCell"/>
</dbReference>
<feature type="binding site" evidence="6">
    <location>
        <position position="111"/>
    </location>
    <ligand>
        <name>Mg(2+)</name>
        <dbReference type="ChEBI" id="CHEBI:18420"/>
        <note>catalytic</note>
    </ligand>
</feature>
<dbReference type="UniPathway" id="UPA00109">
    <property type="reaction ID" value="UER00182"/>
</dbReference>
<dbReference type="HAMAP" id="MF_01978">
    <property type="entry name" value="Phosphofructokinase_II_B2"/>
    <property type="match status" value="1"/>
</dbReference>
<comment type="caution">
    <text evidence="6">Lacks conserved residue(s) required for the propagation of feature annotation.</text>
</comment>
<sequence length="408" mass="46744">MNCLIGQSGGPTAVINSSLAGAIQAGIDFDFENVFVSLNGIEGLLSENIKIVDKDLFEKENANERLRKRPSSILGSCRFKLSDDLKDWQYKKIFENLKKYEISTFVYIGGNDSMDTVMKLNLYIEKNKIDWVNVVGCPKTIDNDLCEMDHSPGFASASKFVNSALRQIRLDCDIYPIKSVTFVEIMGRNAGWLTATSYLANYKRKKDIVNLVYLPEDKKSLDDIEKEIKEKFEEDNNLLIAVSEGFMDKDGKLLNEKQKSFDKGFNHPIIAGIGLKISDYIHDKLKVKTRSVELNIVQRTSFLISKTDSDEAYQLGYLTIKYGKEKTNLVPILKRENSKDYKVKYFTTKPSNIANKEKKIPKEWLESREILKEKITNYTLPLIKGEIDQEFTDGIFDYIRLEDFTKNN</sequence>
<reference evidence="8" key="1">
    <citation type="submission" date="2019-11" db="EMBL/GenBank/DDBJ databases">
        <authorList>
            <person name="Feng L."/>
        </authorList>
    </citation>
    <scope>NUCLEOTIDE SEQUENCE</scope>
    <source>
        <strain evidence="8">AvaginalisLFYP127</strain>
    </source>
</reference>
<evidence type="ECO:0000259" key="7">
    <source>
        <dbReference type="Pfam" id="PF00365"/>
    </source>
</evidence>
<keyword evidence="6" id="KW-0324">Glycolysis</keyword>
<keyword evidence="5 6" id="KW-0460">Magnesium</keyword>
<name>A0A6N2R7W3_9FIRM</name>
<dbReference type="EC" id="2.7.1.90" evidence="6"/>
<keyword evidence="3 6" id="KW-0479">Metal-binding</keyword>
<comment type="cofactor">
    <cofactor evidence="1 6">
        <name>Mg(2+)</name>
        <dbReference type="ChEBI" id="CHEBI:18420"/>
    </cofactor>
</comment>
<dbReference type="EMBL" id="CACRSW010000002">
    <property type="protein sequence ID" value="VYS76804.1"/>
    <property type="molecule type" value="Genomic_DNA"/>
</dbReference>
<keyword evidence="6" id="KW-0963">Cytoplasm</keyword>
<dbReference type="GO" id="GO:0003872">
    <property type="term" value="F:6-phosphofructokinase activity"/>
    <property type="evidence" value="ECO:0007669"/>
    <property type="project" value="UniProtKB-UniRule"/>
</dbReference>
<evidence type="ECO:0000256" key="5">
    <source>
        <dbReference type="ARBA" id="ARBA00022842"/>
    </source>
</evidence>
<feature type="active site" description="Proton acceptor" evidence="6">
    <location>
        <position position="142"/>
    </location>
</feature>
<gene>
    <name evidence="6 8" type="primary">pfp</name>
    <name evidence="8" type="ORF">AVLFYP127_01254</name>
</gene>
<evidence type="ECO:0000256" key="2">
    <source>
        <dbReference type="ARBA" id="ARBA00022679"/>
    </source>
</evidence>
<dbReference type="SUPFAM" id="SSF53784">
    <property type="entry name" value="Phosphofructokinase"/>
    <property type="match status" value="1"/>
</dbReference>
<feature type="domain" description="Phosphofructokinase" evidence="7">
    <location>
        <begin position="4"/>
        <end position="300"/>
    </location>
</feature>
<keyword evidence="2 6" id="KW-0808">Transferase</keyword>
<dbReference type="Gene3D" id="3.40.50.450">
    <property type="match status" value="1"/>
</dbReference>
<dbReference type="Gene3D" id="3.40.50.460">
    <property type="entry name" value="Phosphofructokinase domain"/>
    <property type="match status" value="1"/>
</dbReference>
<dbReference type="PRINTS" id="PR00476">
    <property type="entry name" value="PHFRCTKINASE"/>
</dbReference>
<feature type="site" description="Important for catalytic activity; stabilizes the transition state when the phosphoryl donor is PPi" evidence="6">
    <location>
        <position position="139"/>
    </location>
</feature>
<feature type="binding site" evidence="6">
    <location>
        <position position="10"/>
    </location>
    <ligand>
        <name>diphosphate</name>
        <dbReference type="ChEBI" id="CHEBI:33019"/>
    </ligand>
</feature>
<dbReference type="InterPro" id="IPR050929">
    <property type="entry name" value="PFKA"/>
</dbReference>
<comment type="pathway">
    <text evidence="6">Carbohydrate degradation; glycolysis; D-glyceraldehyde 3-phosphate and glycerone phosphate from D-glucose: step 3/4.</text>
</comment>
<feature type="binding site" evidence="6">
    <location>
        <begin position="140"/>
        <end position="142"/>
    </location>
    <ligand>
        <name>substrate</name>
    </ligand>
</feature>
<feature type="site" description="Important for catalytic activity and substrate specificity; stabilizes the transition state when the phosphoryl donor is PPi; prevents ATP from binding by mimicking the alpha-phosphate group of ATP" evidence="6">
    <location>
        <position position="112"/>
    </location>
</feature>
<dbReference type="InterPro" id="IPR035966">
    <property type="entry name" value="PKF_sf"/>
</dbReference>
<dbReference type="NCBIfam" id="NF010675">
    <property type="entry name" value="PRK14072.1"/>
    <property type="match status" value="1"/>
</dbReference>
<dbReference type="InterPro" id="IPR011404">
    <property type="entry name" value="PPi-PFK"/>
</dbReference>
<comment type="activity regulation">
    <text evidence="6">Non-allosteric.</text>
</comment>
<dbReference type="InterPro" id="IPR000023">
    <property type="entry name" value="Phosphofructokinase_dom"/>
</dbReference>
<dbReference type="PIRSF" id="PIRSF036483">
    <property type="entry name" value="PFK_XF0274"/>
    <property type="match status" value="1"/>
</dbReference>
<dbReference type="GO" id="GO:0047334">
    <property type="term" value="F:diphosphate-fructose-6-phosphate 1-phosphotransferase activity"/>
    <property type="evidence" value="ECO:0007669"/>
    <property type="project" value="UniProtKB-EC"/>
</dbReference>
<comment type="similarity">
    <text evidence="6">Belongs to the phosphofructokinase type A (PFKA) family. PPi-dependent PFK group II subfamily. Clade 'B2' sub-subfamily.</text>
</comment>